<dbReference type="GO" id="GO:0007059">
    <property type="term" value="P:chromosome segregation"/>
    <property type="evidence" value="ECO:0007669"/>
    <property type="project" value="UniProtKB-UniRule"/>
</dbReference>
<gene>
    <name evidence="9" type="primary">xerC</name>
    <name evidence="12" type="ORF">BSZ39_00030</name>
</gene>
<dbReference type="GO" id="GO:0006313">
    <property type="term" value="P:DNA transposition"/>
    <property type="evidence" value="ECO:0007669"/>
    <property type="project" value="UniProtKB-UniRule"/>
</dbReference>
<evidence type="ECO:0000256" key="9">
    <source>
        <dbReference type="HAMAP-Rule" id="MF_01808"/>
    </source>
</evidence>
<evidence type="ECO:0000256" key="2">
    <source>
        <dbReference type="ARBA" id="ARBA00022490"/>
    </source>
</evidence>
<dbReference type="HAMAP" id="MF_01808">
    <property type="entry name" value="Recomb_XerC_XerD"/>
    <property type="match status" value="1"/>
</dbReference>
<evidence type="ECO:0000256" key="6">
    <source>
        <dbReference type="ARBA" id="ARBA00023125"/>
    </source>
</evidence>
<name>A0A1Q5Q681_9ACTO</name>
<dbReference type="Pfam" id="PF02899">
    <property type="entry name" value="Phage_int_SAM_1"/>
    <property type="match status" value="1"/>
</dbReference>
<reference evidence="13" key="1">
    <citation type="submission" date="2016-12" db="EMBL/GenBank/DDBJ databases">
        <authorList>
            <person name="Meng X."/>
        </authorList>
    </citation>
    <scope>NUCLEOTIDE SEQUENCE [LARGE SCALE GENOMIC DNA]</scope>
    <source>
        <strain evidence="13">DSM 19116</strain>
    </source>
</reference>
<evidence type="ECO:0000256" key="7">
    <source>
        <dbReference type="ARBA" id="ARBA00023172"/>
    </source>
</evidence>
<dbReference type="PANTHER" id="PTHR30349">
    <property type="entry name" value="PHAGE INTEGRASE-RELATED"/>
    <property type="match status" value="1"/>
</dbReference>
<evidence type="ECO:0000256" key="4">
    <source>
        <dbReference type="ARBA" id="ARBA00022829"/>
    </source>
</evidence>
<feature type="active site" evidence="9">
    <location>
        <position position="280"/>
    </location>
</feature>
<feature type="domain" description="Tyr recombinase" evidence="10">
    <location>
        <begin position="118"/>
        <end position="302"/>
    </location>
</feature>
<dbReference type="Proteomes" id="UP000185628">
    <property type="component" value="Unassembled WGS sequence"/>
</dbReference>
<feature type="active site" evidence="9">
    <location>
        <position position="254"/>
    </location>
</feature>
<dbReference type="GO" id="GO:0009037">
    <property type="term" value="F:tyrosine-based site-specific recombinase activity"/>
    <property type="evidence" value="ECO:0007669"/>
    <property type="project" value="UniProtKB-UniRule"/>
</dbReference>
<dbReference type="Gene3D" id="1.10.150.130">
    <property type="match status" value="1"/>
</dbReference>
<evidence type="ECO:0000256" key="5">
    <source>
        <dbReference type="ARBA" id="ARBA00022908"/>
    </source>
</evidence>
<evidence type="ECO:0000313" key="12">
    <source>
        <dbReference type="EMBL" id="OKL55130.1"/>
    </source>
</evidence>
<sequence length="308" mass="33742">MAPVLSRYERYLQLQRDLSANTVRAYLGDVRSFLTFVAPSPEAADELAESSPNTLDDFDLSLPQLRGWLADLARHGEARASLARRTSAIRQFFTWASNEGLIDTNPALRLSTPKRDSRLPTVLREGEIETLLQQAEREAADGEPLAIRDHAIFELIYAAGLRVGEVTELTTTSLDASRAVLRVVGKGNKTRMVPIGRPAVTALERWSAVRGELAAPGSDRLFVGARGGRLDPRTIRAALHRLSARAGVRDVAPHGLRHSAATHVLDGGADLRTVQELLGHSSLSTTQRYTHVTQEKLRAAFNQAHPRA</sequence>
<dbReference type="InterPro" id="IPR050090">
    <property type="entry name" value="Tyrosine_recombinase_XerCD"/>
</dbReference>
<dbReference type="PROSITE" id="PS51898">
    <property type="entry name" value="TYR_RECOMBINASE"/>
    <property type="match status" value="1"/>
</dbReference>
<protein>
    <recommendedName>
        <fullName evidence="9">Tyrosine recombinase XerC</fullName>
    </recommendedName>
</protein>
<dbReference type="PANTHER" id="PTHR30349:SF77">
    <property type="entry name" value="TYROSINE RECOMBINASE XERC"/>
    <property type="match status" value="1"/>
</dbReference>
<comment type="caution">
    <text evidence="12">The sequence shown here is derived from an EMBL/GenBank/DDBJ whole genome shotgun (WGS) entry which is preliminary data.</text>
</comment>
<dbReference type="OrthoDB" id="9801717at2"/>
<evidence type="ECO:0000256" key="1">
    <source>
        <dbReference type="ARBA" id="ARBA00004496"/>
    </source>
</evidence>
<dbReference type="Pfam" id="PF00589">
    <property type="entry name" value="Phage_integrase"/>
    <property type="match status" value="1"/>
</dbReference>
<keyword evidence="6 9" id="KW-0238">DNA-binding</keyword>
<feature type="active site" evidence="9">
    <location>
        <position position="186"/>
    </location>
</feature>
<dbReference type="RefSeq" id="WP_073715356.1">
    <property type="nucleotide sequence ID" value="NZ_MQVR01000001.1"/>
</dbReference>
<evidence type="ECO:0000256" key="8">
    <source>
        <dbReference type="ARBA" id="ARBA00023306"/>
    </source>
</evidence>
<dbReference type="GO" id="GO:0005737">
    <property type="term" value="C:cytoplasm"/>
    <property type="evidence" value="ECO:0007669"/>
    <property type="project" value="UniProtKB-SubCell"/>
</dbReference>
<proteinExistence type="inferred from homology"/>
<evidence type="ECO:0000259" key="10">
    <source>
        <dbReference type="PROSITE" id="PS51898"/>
    </source>
</evidence>
<dbReference type="Gene3D" id="1.10.443.10">
    <property type="entry name" value="Intergrase catalytic core"/>
    <property type="match status" value="1"/>
</dbReference>
<organism evidence="12 13">
    <name type="scientific">Bowdeniella nasicola</name>
    <dbReference type="NCBI Taxonomy" id="208480"/>
    <lineage>
        <taxon>Bacteria</taxon>
        <taxon>Bacillati</taxon>
        <taxon>Actinomycetota</taxon>
        <taxon>Actinomycetes</taxon>
        <taxon>Actinomycetales</taxon>
        <taxon>Actinomycetaceae</taxon>
        <taxon>Bowdeniella</taxon>
    </lineage>
</organism>
<evidence type="ECO:0000259" key="11">
    <source>
        <dbReference type="PROSITE" id="PS51900"/>
    </source>
</evidence>
<dbReference type="InterPro" id="IPR002104">
    <property type="entry name" value="Integrase_catalytic"/>
</dbReference>
<dbReference type="InterPro" id="IPR023009">
    <property type="entry name" value="Tyrosine_recombinase_XerC/XerD"/>
</dbReference>
<dbReference type="InterPro" id="IPR011010">
    <property type="entry name" value="DNA_brk_join_enz"/>
</dbReference>
<comment type="subcellular location">
    <subcellularLocation>
        <location evidence="1 9">Cytoplasm</location>
    </subcellularLocation>
</comment>
<keyword evidence="7 9" id="KW-0233">DNA recombination</keyword>
<keyword evidence="13" id="KW-1185">Reference proteome</keyword>
<dbReference type="InterPro" id="IPR044068">
    <property type="entry name" value="CB"/>
</dbReference>
<dbReference type="InterPro" id="IPR010998">
    <property type="entry name" value="Integrase_recombinase_N"/>
</dbReference>
<dbReference type="AlphaFoldDB" id="A0A1Q5Q681"/>
<feature type="domain" description="Core-binding (CB)" evidence="11">
    <location>
        <begin position="1"/>
        <end position="97"/>
    </location>
</feature>
<dbReference type="EMBL" id="MQVR01000001">
    <property type="protein sequence ID" value="OKL55130.1"/>
    <property type="molecule type" value="Genomic_DNA"/>
</dbReference>
<accession>A0A1Q5Q681</accession>
<keyword evidence="2 9" id="KW-0963">Cytoplasm</keyword>
<dbReference type="CDD" id="cd00798">
    <property type="entry name" value="INT_XerDC_C"/>
    <property type="match status" value="1"/>
</dbReference>
<feature type="active site" evidence="9">
    <location>
        <position position="257"/>
    </location>
</feature>
<dbReference type="PROSITE" id="PS51900">
    <property type="entry name" value="CB"/>
    <property type="match status" value="1"/>
</dbReference>
<keyword evidence="4 9" id="KW-0159">Chromosome partition</keyword>
<evidence type="ECO:0000313" key="13">
    <source>
        <dbReference type="Proteomes" id="UP000185628"/>
    </source>
</evidence>
<dbReference type="SUPFAM" id="SSF56349">
    <property type="entry name" value="DNA breaking-rejoining enzymes"/>
    <property type="match status" value="1"/>
</dbReference>
<keyword evidence="3 9" id="KW-0132">Cell division</keyword>
<keyword evidence="8 9" id="KW-0131">Cell cycle</keyword>
<feature type="active site" description="O-(3'-phospho-DNA)-tyrosine intermediate" evidence="9">
    <location>
        <position position="289"/>
    </location>
</feature>
<dbReference type="InterPro" id="IPR013762">
    <property type="entry name" value="Integrase-like_cat_sf"/>
</dbReference>
<comment type="subunit">
    <text evidence="9">Forms a cyclic heterotetrameric complex composed of two molecules of XerC and two molecules of XerD.</text>
</comment>
<keyword evidence="5 9" id="KW-0229">DNA integration</keyword>
<feature type="active site" evidence="9">
    <location>
        <position position="162"/>
    </location>
</feature>
<evidence type="ECO:0000256" key="3">
    <source>
        <dbReference type="ARBA" id="ARBA00022618"/>
    </source>
</evidence>
<dbReference type="GO" id="GO:0051301">
    <property type="term" value="P:cell division"/>
    <property type="evidence" value="ECO:0007669"/>
    <property type="project" value="UniProtKB-KW"/>
</dbReference>
<dbReference type="GO" id="GO:0003677">
    <property type="term" value="F:DNA binding"/>
    <property type="evidence" value="ECO:0007669"/>
    <property type="project" value="UniProtKB-UniRule"/>
</dbReference>
<dbReference type="InterPro" id="IPR004107">
    <property type="entry name" value="Integrase_SAM-like_N"/>
</dbReference>
<comment type="function">
    <text evidence="9">Site-specific tyrosine recombinase, which acts by catalyzing the cutting and rejoining of the recombining DNA molecules. The XerC-XerD complex is essential to convert dimers of the bacterial chromosome into monomers to permit their segregation at cell division. It also contributes to the segregational stability of plasmids.</text>
</comment>
<comment type="similarity">
    <text evidence="9">Belongs to the 'phage' integrase family. XerC subfamily.</text>
</comment>